<protein>
    <submittedName>
        <fullName evidence="1">Uncharacterized protein</fullName>
    </submittedName>
</protein>
<dbReference type="AlphaFoldDB" id="A0A835HNU0"/>
<name>A0A835HNU0_9MAGN</name>
<dbReference type="EMBL" id="JADFTS010000006">
    <property type="protein sequence ID" value="KAF9601727.1"/>
    <property type="molecule type" value="Genomic_DNA"/>
</dbReference>
<dbReference type="Proteomes" id="UP000631114">
    <property type="component" value="Unassembled WGS sequence"/>
</dbReference>
<evidence type="ECO:0000313" key="2">
    <source>
        <dbReference type="Proteomes" id="UP000631114"/>
    </source>
</evidence>
<proteinExistence type="predicted"/>
<keyword evidence="2" id="KW-1185">Reference proteome</keyword>
<accession>A0A835HNU0</accession>
<dbReference type="SUPFAM" id="SSF90209">
    <property type="entry name" value="Ran binding protein zinc finger-like"/>
    <property type="match status" value="1"/>
</dbReference>
<dbReference type="Gene3D" id="4.10.1060.10">
    <property type="entry name" value="Zinc finger, RanBP2-type"/>
    <property type="match status" value="1"/>
</dbReference>
<dbReference type="InterPro" id="IPR036443">
    <property type="entry name" value="Znf_RanBP2_sf"/>
</dbReference>
<evidence type="ECO:0000313" key="1">
    <source>
        <dbReference type="EMBL" id="KAF9601727.1"/>
    </source>
</evidence>
<gene>
    <name evidence="1" type="ORF">IFM89_022814</name>
</gene>
<dbReference type="OrthoDB" id="448399at2759"/>
<reference evidence="1 2" key="1">
    <citation type="submission" date="2020-10" db="EMBL/GenBank/DDBJ databases">
        <title>The Coptis chinensis genome and diversification of protoberbering-type alkaloids.</title>
        <authorList>
            <person name="Wang B."/>
            <person name="Shu S."/>
            <person name="Song C."/>
            <person name="Liu Y."/>
        </authorList>
    </citation>
    <scope>NUCLEOTIDE SEQUENCE [LARGE SCALE GENOMIC DNA]</scope>
    <source>
        <strain evidence="1">HL-2020</strain>
        <tissue evidence="1">Leaf</tissue>
    </source>
</reference>
<comment type="caution">
    <text evidence="1">The sequence shown here is derived from an EMBL/GenBank/DDBJ whole genome shotgun (WGS) entry which is preliminary data.</text>
</comment>
<organism evidence="1 2">
    <name type="scientific">Coptis chinensis</name>
    <dbReference type="NCBI Taxonomy" id="261450"/>
    <lineage>
        <taxon>Eukaryota</taxon>
        <taxon>Viridiplantae</taxon>
        <taxon>Streptophyta</taxon>
        <taxon>Embryophyta</taxon>
        <taxon>Tracheophyta</taxon>
        <taxon>Spermatophyta</taxon>
        <taxon>Magnoliopsida</taxon>
        <taxon>Ranunculales</taxon>
        <taxon>Ranunculaceae</taxon>
        <taxon>Coptidoideae</taxon>
        <taxon>Coptis</taxon>
    </lineage>
</organism>
<sequence>MICFKCGALRNESATVYQNAMPCSIDYIGRSGWSSDDDNCKNLYLTKNILLMVLNRSDCNEHNFANRGECYRCNTPRGYSTNT</sequence>